<feature type="region of interest" description="Disordered" evidence="1">
    <location>
        <begin position="1786"/>
        <end position="1855"/>
    </location>
</feature>
<reference evidence="3" key="2">
    <citation type="submission" date="2014-05" db="EMBL/GenBank/DDBJ databases">
        <authorList>
            <person name="Aslett M.A."/>
            <person name="De Silva N."/>
        </authorList>
    </citation>
    <scope>NUCLEOTIDE SEQUENCE</scope>
    <source>
        <strain evidence="3">17X</strain>
    </source>
</reference>
<evidence type="ECO:0000313" key="4">
    <source>
        <dbReference type="Proteomes" id="UP000072874"/>
    </source>
</evidence>
<dbReference type="EMBL" id="LM993666">
    <property type="protein sequence ID" value="VTZ79953.1"/>
    <property type="molecule type" value="Genomic_DNA"/>
</dbReference>
<organism evidence="2 5">
    <name type="scientific">Plasmodium yoelii</name>
    <dbReference type="NCBI Taxonomy" id="5861"/>
    <lineage>
        <taxon>Eukaryota</taxon>
        <taxon>Sar</taxon>
        <taxon>Alveolata</taxon>
        <taxon>Apicomplexa</taxon>
        <taxon>Aconoidasida</taxon>
        <taxon>Haemosporida</taxon>
        <taxon>Plasmodiidae</taxon>
        <taxon>Plasmodium</taxon>
        <taxon>Plasmodium (Vinckeia)</taxon>
    </lineage>
</organism>
<dbReference type="GeneID" id="3790523"/>
<dbReference type="OMA" id="KCILDRA"/>
<feature type="region of interest" description="Disordered" evidence="1">
    <location>
        <begin position="1280"/>
        <end position="1318"/>
    </location>
</feature>
<dbReference type="EMBL" id="LK934640">
    <property type="protein sequence ID" value="CDU19318.1"/>
    <property type="molecule type" value="Genomic_DNA"/>
</dbReference>
<dbReference type="KEGG" id="pyo:PY17X_1215200"/>
<evidence type="ECO:0000313" key="5">
    <source>
        <dbReference type="Proteomes" id="UP000072904"/>
    </source>
</evidence>
<dbReference type="VEuPathDB" id="PlasmoDB:Py17XNL_001205019"/>
<dbReference type="Proteomes" id="UP000072904">
    <property type="component" value="Chromosome 12"/>
</dbReference>
<feature type="compositionally biased region" description="Basic and acidic residues" evidence="1">
    <location>
        <begin position="825"/>
        <end position="834"/>
    </location>
</feature>
<accession>A0A078KAB5</accession>
<feature type="region of interest" description="Disordered" evidence="1">
    <location>
        <begin position="265"/>
        <end position="301"/>
    </location>
</feature>
<dbReference type="PANTHER" id="PTHR45834">
    <property type="entry name" value="RHO GUANINE NUCLEOTIDE EXCHANGE FACTOR 9-RELATED"/>
    <property type="match status" value="1"/>
</dbReference>
<feature type="compositionally biased region" description="Low complexity" evidence="1">
    <location>
        <begin position="809"/>
        <end position="820"/>
    </location>
</feature>
<feature type="compositionally biased region" description="Basic and acidic residues" evidence="1">
    <location>
        <begin position="1280"/>
        <end position="1290"/>
    </location>
</feature>
<gene>
    <name evidence="3" type="ORF">PY17X_1215200</name>
    <name evidence="2" type="ORF">PYYM_1214600</name>
</gene>
<evidence type="ECO:0000256" key="1">
    <source>
        <dbReference type="SAM" id="MobiDB-lite"/>
    </source>
</evidence>
<dbReference type="VEuPathDB" id="PlasmoDB:PY04831"/>
<reference evidence="3" key="4">
    <citation type="submission" date="2019-05" db="EMBL/GenBank/DDBJ databases">
        <authorList>
            <consortium name="Pathogen Informatics"/>
        </authorList>
    </citation>
    <scope>NUCLEOTIDE SEQUENCE</scope>
    <source>
        <strain evidence="3">17X</strain>
    </source>
</reference>
<feature type="compositionally biased region" description="Basic and acidic residues" evidence="1">
    <location>
        <begin position="842"/>
        <end position="861"/>
    </location>
</feature>
<feature type="region of interest" description="Disordered" evidence="1">
    <location>
        <begin position="1871"/>
        <end position="1902"/>
    </location>
</feature>
<feature type="region of interest" description="Disordered" evidence="1">
    <location>
        <begin position="781"/>
        <end position="861"/>
    </location>
</feature>
<dbReference type="OrthoDB" id="377390at2759"/>
<evidence type="ECO:0000313" key="2">
    <source>
        <dbReference type="EMBL" id="CDU19318.1"/>
    </source>
</evidence>
<dbReference type="GO" id="GO:0005085">
    <property type="term" value="F:guanyl-nucleotide exchange factor activity"/>
    <property type="evidence" value="ECO:0007669"/>
    <property type="project" value="TreeGrafter"/>
</dbReference>
<feature type="region of interest" description="Disordered" evidence="1">
    <location>
        <begin position="1333"/>
        <end position="1374"/>
    </location>
</feature>
<evidence type="ECO:0000313" key="3">
    <source>
        <dbReference type="EMBL" id="VTZ79953.1"/>
    </source>
</evidence>
<dbReference type="RefSeq" id="XP_725184.1">
    <property type="nucleotide sequence ID" value="XM_720091.1"/>
</dbReference>
<dbReference type="InterPro" id="IPR053086">
    <property type="entry name" value="RhoGEF_domain"/>
</dbReference>
<name>A0A078KAB5_PLAYE</name>
<dbReference type="Proteomes" id="UP000072874">
    <property type="component" value="Chromosome 12"/>
</dbReference>
<feature type="region of interest" description="Disordered" evidence="1">
    <location>
        <begin position="1931"/>
        <end position="1988"/>
    </location>
</feature>
<feature type="compositionally biased region" description="Basic and acidic residues" evidence="1">
    <location>
        <begin position="1959"/>
        <end position="1968"/>
    </location>
</feature>
<feature type="compositionally biased region" description="Polar residues" evidence="1">
    <location>
        <begin position="1296"/>
        <end position="1318"/>
    </location>
</feature>
<reference evidence="2" key="3">
    <citation type="submission" date="2014-05" db="EMBL/GenBank/DDBJ databases">
        <authorList>
            <person name="Aslett A.Martin."/>
            <person name="De Silva Nishadi"/>
        </authorList>
    </citation>
    <scope>NUCLEOTIDE SEQUENCE</scope>
    <source>
        <strain evidence="2">YM</strain>
    </source>
</reference>
<feature type="compositionally biased region" description="Basic and acidic residues" evidence="1">
    <location>
        <begin position="1871"/>
        <end position="1889"/>
    </location>
</feature>
<dbReference type="VEuPathDB" id="PlasmoDB:PYYM_1214600"/>
<dbReference type="PANTHER" id="PTHR45834:SF3">
    <property type="entry name" value="RHO GUANINE NUCLEOTIDE EXCHANGE FACTOR 3, ISOFORM L"/>
    <property type="match status" value="1"/>
</dbReference>
<proteinExistence type="predicted"/>
<dbReference type="GO" id="GO:0005829">
    <property type="term" value="C:cytosol"/>
    <property type="evidence" value="ECO:0007669"/>
    <property type="project" value="TreeGrafter"/>
</dbReference>
<reference evidence="4 5" key="1">
    <citation type="journal article" date="2014" name="BMC Biol.">
        <title>A comprehensive evaluation of rodent malaria parasite genomes and gene expression.</title>
        <authorList>
            <person name="Otto T.D."/>
            <person name="Bohme U."/>
            <person name="Jackson A.P."/>
            <person name="Hunt M."/>
            <person name="Franke-Fayard B."/>
            <person name="Hoeijmakers W.A."/>
            <person name="Religa A.A."/>
            <person name="Robertson L."/>
            <person name="Sanders M."/>
            <person name="Ogun S.A."/>
            <person name="Cunningham D."/>
            <person name="Erhart A."/>
            <person name="Billker O."/>
            <person name="Khan S.M."/>
            <person name="Stunnenberg H.G."/>
            <person name="Langhorne J."/>
            <person name="Holder A.A."/>
            <person name="Waters A.P."/>
            <person name="Newbold C.I."/>
            <person name="Pain A."/>
            <person name="Berriman M."/>
            <person name="Janse C.J."/>
        </authorList>
    </citation>
    <scope>NUCLEOTIDE SEQUENCE [LARGE SCALE GENOMIC DNA]</scope>
    <source>
        <strain evidence="3 4">17X</strain>
        <strain evidence="2 5">YM</strain>
    </source>
</reference>
<protein>
    <submittedName>
        <fullName evidence="2">Uncharacterized protein</fullName>
    </submittedName>
</protein>
<sequence length="2140" mass="255741">MKGSKGNTKMMKCNDNIEDNKKTWLNNFNEKDKANLKNAGGKSIKNVALTFFKEHNIYNRENIEILNYFCQEKLDDNLVNDEIIEFLQTAFFLFEYFIKVNTFKINKKEFIENVCECCKRILLKNIIKYEKEILDFLLKNLINFINKYSFSFIYQSLYNIYQYQNKNFRKPNEYRYDNLSFILNIESVIVNNQTLLVNNNEFIADTLLLLDENDEKYIKEKYSTIRGVCEDNNNLDSNQNGSLNIDRQYNFISYDLMSNETISGELEKNKDKEDDESNDESGKKTKKRTRTTQKGNKNNIKTSKKKDTILKQISDDLSNIHKINKTNGNYIIDQEFVCLYMFVFFKGCFDNINFYLIEKFIENYYMNENKENIYKELFLFLFLIYKDKMHNIVNRILTDTIKSLNNSDNIDIRMRKKKKKNNDDNSLDTNCYVSDCLFYYELLINIITYNNLQYENNYEYYINILKLLNENDHFQNLFIHSFFFVYISTKDVNIRSILLINFIKYHSKKHHILLKLLSQIKNIFAIIYDINNNNIIYNINTFNKMSISDFMCCGNNELKVKYSYLFHIAENIIIDKYINLFFKETYYIISRINLNYFCHATNLYLCIYDKIFNKTINIIYENEMNLNDEAFSACKKILKPFLFIYVELFDSLTQKLKKNIFDDKVMFSFSFIKKYLLKNMYERTYLQKDLFGVIYQIYFFIYTLKYKFINFLKIYIETKRNIKENLEAFLKLKIEYIKTKKTDELETDQMNYLNMNEGDNINENLKNDAADNNKLACLDQEECSNSKKNSDNDIEDNSNNEDEEDSSDSEYSYSYMYNNNRKNKKENIKSQEKKKNSKKNGNKQDDDKKENNKNNSDEDEEINKNLDEYIMMNAGQGNKLPCNQMEMNKIKIINFFQKNYLLLRYFDANVEQILEEYCTDETLTKFSSTSCTLESNNNNIKYYTENGQIKNNILNGIKDNSNSIKSGNFIGKNKHTTVNSEEKIRFIKKLRIFFDKNIPVDEIINSMFINNKDNVYSKILKNNLIIIKEFKNLRLDVIYPIFNASLALLFDDFYFFIIQNIKLVVEEKERCFSDYKIFLNISFILLHMFAKDIKIEKYLVSIFYMLKLSLNKLRSIEIFEQNGKESAMDTIYNKDEKTFRTNIKYYNLKKDSNIFKNISEEETGQTSLESKNKENSSLNKIEEKMQLHQNILYIFFKLLQNILRQNNLYYNFKSIIYDILFSEYSNKKIVFSSLKCVIDRYKLEETYNYCLTILNSITVEKNHILYNIINNDKVPLLEPKIGHTDSKKNESDEDNNTNVINDQKQTNKSTKQVNENNTQNYCLNKRKCNKTSQNDISNKSINMGKENNPEIENETTETNEANETNEGSTDGNVNKDQNNLLLTILQNTNELKKIVSDPKNGKNPKLSSLYINLLILYYVFSQKGKYKNQKRIYYNCIKTDISNCYNIINKLLCIFYYNDNLNLYYHKYLKYLCFKIFKKIYNLFSIKEVDLYIDFLKKGNQIDNKIYNDKNINDIICLKNEIISFYEYILNEEIEVYTKKNGNKISNKITISENYRFYFANNLKCDHIVLKNDNFIFMINSLLFIFNIKYDKITFYKIVSIILMEKPENRNYILEKVISSIKKFFNLSDIYNNLKKTFNKNNQIRLPNYIENHSMLLYIIRTTILIFLLIDYNHLNKQDIEKEDYISYNSFKNDYIKKKSIKYYYTQLNLLLFRVFYNEKNIPYFFKIFFSTLYFISFKKSDENLVYFFERVFDHKENNKFSFDKDEKSVDSVIEALANKRQDEDAYLSEKGEELERDENIDIDSDDKNIKTKQNDSKKNKQNKNHNEKKQSLKNNNKKRKKKSSESESSEEMDEEILLEDFKKDYHKILRNKTQKEKTIPNDSNEKKNTNNKNCINNDKDYKKRAAIIESSEENSSDSDVSYKINIKNSKKKKTSNNKNAQKKDEQEEESNTSSSDEQIAKENKNDDENSDGEEKNEEIKKPKEIELQTENEMIQNNENGYEQNTHQEMEDISKIYRSYQFNGSLCLKIFNHFIFLCKGYHEDLELKIYNGVVTHLKENNSDREKLKKLLRKNYNDYRKNPIKYKKKLELLNIIETKIIFLNFIKENLKKRKSLISRISEVNLNIFKNKSMFQIELDLI</sequence>
<feature type="compositionally biased region" description="Basic and acidic residues" evidence="1">
    <location>
        <begin position="1978"/>
        <end position="1987"/>
    </location>
</feature>
<feature type="compositionally biased region" description="Basic and acidic residues" evidence="1">
    <location>
        <begin position="1786"/>
        <end position="1831"/>
    </location>
</feature>
<dbReference type="VEuPathDB" id="PlasmoDB:PY17X_1215200"/>
<feature type="compositionally biased region" description="Acidic residues" evidence="1">
    <location>
        <begin position="792"/>
        <end position="808"/>
    </location>
</feature>